<evidence type="ECO:0000313" key="1">
    <source>
        <dbReference type="EMBL" id="UPU34776.1"/>
    </source>
</evidence>
<dbReference type="SUPFAM" id="SSF54001">
    <property type="entry name" value="Cysteine proteinases"/>
    <property type="match status" value="1"/>
</dbReference>
<evidence type="ECO:0000313" key="2">
    <source>
        <dbReference type="Proteomes" id="UP000831485"/>
    </source>
</evidence>
<proteinExistence type="predicted"/>
<dbReference type="Gene3D" id="3.90.1720.10">
    <property type="entry name" value="endopeptidase domain like (from Nostoc punctiforme)"/>
    <property type="match status" value="1"/>
</dbReference>
<name>A0ABY4L9W7_9BACT</name>
<sequence length="190" mass="20982">MIYEYDLEHMKLRTGDLICTSDGGGPGLKGQFWRLLGKMIPGDVDHIVIYTGPEGRCVEAGAKGRVITFNISGDKWDYNAMYGERGIVDRLYGIVRPLQGKGLSPAAESQARETIANYCLEQATKGKPYNLNFLDSATDAAFYCSQLAYKAYLTVGINLNTDVGISDIPGTKNIIFPQEIWSGFQNERPL</sequence>
<dbReference type="EMBL" id="CP096574">
    <property type="protein sequence ID" value="UPU34776.1"/>
    <property type="molecule type" value="Genomic_DNA"/>
</dbReference>
<organism evidence="1 2">
    <name type="scientific">Geomonas paludis</name>
    <dbReference type="NCBI Taxonomy" id="2740185"/>
    <lineage>
        <taxon>Bacteria</taxon>
        <taxon>Pseudomonadati</taxon>
        <taxon>Thermodesulfobacteriota</taxon>
        <taxon>Desulfuromonadia</taxon>
        <taxon>Geobacterales</taxon>
        <taxon>Geobacteraceae</taxon>
        <taxon>Geomonas</taxon>
    </lineage>
</organism>
<dbReference type="RefSeq" id="WP_248646462.1">
    <property type="nucleotide sequence ID" value="NZ_CP096574.1"/>
</dbReference>
<dbReference type="InterPro" id="IPR038765">
    <property type="entry name" value="Papain-like_cys_pep_sf"/>
</dbReference>
<protein>
    <recommendedName>
        <fullName evidence="3">Permuted papain-like amidase enzyme, YaeF/YiiX, C92 family</fullName>
    </recommendedName>
</protein>
<keyword evidence="2" id="KW-1185">Reference proteome</keyword>
<accession>A0ABY4L9W7</accession>
<evidence type="ECO:0008006" key="3">
    <source>
        <dbReference type="Google" id="ProtNLM"/>
    </source>
</evidence>
<dbReference type="Proteomes" id="UP000831485">
    <property type="component" value="Chromosome"/>
</dbReference>
<reference evidence="1" key="1">
    <citation type="submission" date="2022-04" db="EMBL/GenBank/DDBJ databases">
        <authorList>
            <person name="Liu G."/>
        </authorList>
    </citation>
    <scope>NUCLEOTIDE SEQUENCE</scope>
    <source>
        <strain evidence="1">RG22</strain>
    </source>
</reference>
<gene>
    <name evidence="1" type="ORF">M1B72_15135</name>
</gene>